<protein>
    <submittedName>
        <fullName evidence="2">Uncharacterized protein</fullName>
    </submittedName>
</protein>
<dbReference type="AlphaFoldDB" id="A0A5B7HJI3"/>
<accession>A0A5B7HJI3</accession>
<dbReference type="EMBL" id="VSRR010030952">
    <property type="protein sequence ID" value="MPC70333.1"/>
    <property type="molecule type" value="Genomic_DNA"/>
</dbReference>
<evidence type="ECO:0000256" key="1">
    <source>
        <dbReference type="SAM" id="MobiDB-lite"/>
    </source>
</evidence>
<organism evidence="2 3">
    <name type="scientific">Portunus trituberculatus</name>
    <name type="common">Swimming crab</name>
    <name type="synonym">Neptunus trituberculatus</name>
    <dbReference type="NCBI Taxonomy" id="210409"/>
    <lineage>
        <taxon>Eukaryota</taxon>
        <taxon>Metazoa</taxon>
        <taxon>Ecdysozoa</taxon>
        <taxon>Arthropoda</taxon>
        <taxon>Crustacea</taxon>
        <taxon>Multicrustacea</taxon>
        <taxon>Malacostraca</taxon>
        <taxon>Eumalacostraca</taxon>
        <taxon>Eucarida</taxon>
        <taxon>Decapoda</taxon>
        <taxon>Pleocyemata</taxon>
        <taxon>Brachyura</taxon>
        <taxon>Eubrachyura</taxon>
        <taxon>Portunoidea</taxon>
        <taxon>Portunidae</taxon>
        <taxon>Portuninae</taxon>
        <taxon>Portunus</taxon>
    </lineage>
</organism>
<keyword evidence="3" id="KW-1185">Reference proteome</keyword>
<feature type="compositionally biased region" description="Basic and acidic residues" evidence="1">
    <location>
        <begin position="67"/>
        <end position="76"/>
    </location>
</feature>
<feature type="compositionally biased region" description="Basic and acidic residues" evidence="1">
    <location>
        <begin position="1"/>
        <end position="11"/>
    </location>
</feature>
<feature type="compositionally biased region" description="Polar residues" evidence="1">
    <location>
        <begin position="77"/>
        <end position="86"/>
    </location>
</feature>
<proteinExistence type="predicted"/>
<feature type="region of interest" description="Disordered" evidence="1">
    <location>
        <begin position="67"/>
        <end position="86"/>
    </location>
</feature>
<gene>
    <name evidence="2" type="ORF">E2C01_064577</name>
</gene>
<comment type="caution">
    <text evidence="2">The sequence shown here is derived from an EMBL/GenBank/DDBJ whole genome shotgun (WGS) entry which is preliminary data.</text>
</comment>
<reference evidence="2 3" key="1">
    <citation type="submission" date="2019-05" db="EMBL/GenBank/DDBJ databases">
        <title>Another draft genome of Portunus trituberculatus and its Hox gene families provides insights of decapod evolution.</title>
        <authorList>
            <person name="Jeong J.-H."/>
            <person name="Song I."/>
            <person name="Kim S."/>
            <person name="Choi T."/>
            <person name="Kim D."/>
            <person name="Ryu S."/>
            <person name="Kim W."/>
        </authorList>
    </citation>
    <scope>NUCLEOTIDE SEQUENCE [LARGE SCALE GENOMIC DNA]</scope>
    <source>
        <tissue evidence="2">Muscle</tissue>
    </source>
</reference>
<evidence type="ECO:0000313" key="2">
    <source>
        <dbReference type="EMBL" id="MPC70333.1"/>
    </source>
</evidence>
<feature type="region of interest" description="Disordered" evidence="1">
    <location>
        <begin position="1"/>
        <end position="29"/>
    </location>
</feature>
<sequence length="86" mass="9429">MKASELRRPNGDDPSVGVRVSAKGDQGGTQRKCIEGIEAPCVPPPLHNILRGCTYIGSRVERSWSRHSEVLGRDGQRQNMRGQQCG</sequence>
<evidence type="ECO:0000313" key="3">
    <source>
        <dbReference type="Proteomes" id="UP000324222"/>
    </source>
</evidence>
<dbReference type="Proteomes" id="UP000324222">
    <property type="component" value="Unassembled WGS sequence"/>
</dbReference>
<name>A0A5B7HJI3_PORTR</name>